<sequence>MFSSLAGTDEIAPFVFNETAGSWSVSSVHVNETVNSDQQGARLYDRYPKRDLPVSFVVTGRLIDKARIDFSIDHQLTNLTLDVIQQQAIQPGEDWLPS</sequence>
<dbReference type="EMBL" id="QFWG01000003">
    <property type="protein sequence ID" value="PWI28191.1"/>
    <property type="molecule type" value="Genomic_DNA"/>
</dbReference>
<accession>A0ABX5L5W0</accession>
<evidence type="ECO:0000313" key="2">
    <source>
        <dbReference type="Proteomes" id="UP000245514"/>
    </source>
</evidence>
<evidence type="ECO:0000313" key="1">
    <source>
        <dbReference type="EMBL" id="PWI28191.1"/>
    </source>
</evidence>
<keyword evidence="2" id="KW-1185">Reference proteome</keyword>
<gene>
    <name evidence="1" type="ORF">CAY35_04075</name>
</gene>
<protein>
    <recommendedName>
        <fullName evidence="3">Lipid/polyisoprenoid-binding YceI-like domain-containing protein</fullName>
    </recommendedName>
</protein>
<evidence type="ECO:0008006" key="3">
    <source>
        <dbReference type="Google" id="ProtNLM"/>
    </source>
</evidence>
<comment type="caution">
    <text evidence="1">The sequence shown here is derived from an EMBL/GenBank/DDBJ whole genome shotgun (WGS) entry which is preliminary data.</text>
</comment>
<dbReference type="Proteomes" id="UP000245514">
    <property type="component" value="Unassembled WGS sequence"/>
</dbReference>
<name>A0ABX5L5W0_9MICC</name>
<reference evidence="1 2" key="1">
    <citation type="submission" date="2018-05" db="EMBL/GenBank/DDBJ databases">
        <title>Draft Genome Sequence of Arthrobacter cumminsii IME1328, Isolated from a Patient Who Suffered from Foot Ulcers in China.</title>
        <authorList>
            <person name="Li M."/>
            <person name="Jiang Z."/>
            <person name="Sun Q."/>
            <person name="Tong Y."/>
        </authorList>
    </citation>
    <scope>NUCLEOTIDE SEQUENCE [LARGE SCALE GENOMIC DNA]</scope>
    <source>
        <strain evidence="1 2">IME1328</strain>
    </source>
</reference>
<organism evidence="1 2">
    <name type="scientific">Pseudoglutamicibacter cumminsii</name>
    <dbReference type="NCBI Taxonomy" id="156979"/>
    <lineage>
        <taxon>Bacteria</taxon>
        <taxon>Bacillati</taxon>
        <taxon>Actinomycetota</taxon>
        <taxon>Actinomycetes</taxon>
        <taxon>Micrococcales</taxon>
        <taxon>Micrococcaceae</taxon>
        <taxon>Pseudoglutamicibacter</taxon>
    </lineage>
</organism>
<proteinExistence type="predicted"/>